<evidence type="ECO:0000313" key="2">
    <source>
        <dbReference type="EMBL" id="BBK24368.1"/>
    </source>
</evidence>
<sequence length="237" mass="26823">MAFTLICHACGQKLTLFDIDVKKRKGSVRCTRCGARVSYDLDKRKIQQSGFWSEEESTFDPRVRERVVRQLERNAGRKEAPLPPKKAPEPSHAHDFGDNPFSAKPGFAHFDMRTGMAVTSEDAASPSPAPTPKSRMVSAQKKEEKEGYAAFKSGLASGRRRTIKAPERPVTVIKKEPVQTEKKFTPPPRIVTRTAHRNMSLVRQAQHARKPAEPMHLNPVRSLWQKIRDFFSFTKNS</sequence>
<dbReference type="KEGG" id="dho:Dia5BBH33_03030"/>
<organism evidence="2 3">
    <name type="scientific">Dialister hominis</name>
    <dbReference type="NCBI Taxonomy" id="2582419"/>
    <lineage>
        <taxon>Bacteria</taxon>
        <taxon>Bacillati</taxon>
        <taxon>Bacillota</taxon>
        <taxon>Negativicutes</taxon>
        <taxon>Veillonellales</taxon>
        <taxon>Veillonellaceae</taxon>
        <taxon>Dialister</taxon>
    </lineage>
</organism>
<accession>A0A8D4ZZR1</accession>
<dbReference type="Proteomes" id="UP000320585">
    <property type="component" value="Chromosome"/>
</dbReference>
<keyword evidence="3" id="KW-1185">Reference proteome</keyword>
<reference evidence="3" key="1">
    <citation type="submission" date="2019-05" db="EMBL/GenBank/DDBJ databases">
        <title>Complete genome sequencing of Dialister sp. strain 5BBH33.</title>
        <authorList>
            <person name="Sakamoto M."/>
            <person name="Murakami T."/>
            <person name="Mori H."/>
        </authorList>
    </citation>
    <scope>NUCLEOTIDE SEQUENCE [LARGE SCALE GENOMIC DNA]</scope>
    <source>
        <strain evidence="3">5BBH33</strain>
    </source>
</reference>
<evidence type="ECO:0000313" key="3">
    <source>
        <dbReference type="Proteomes" id="UP000320585"/>
    </source>
</evidence>
<proteinExistence type="predicted"/>
<gene>
    <name evidence="2" type="ORF">Dia5BBH33_03030</name>
</gene>
<dbReference type="GeneID" id="92715532"/>
<protein>
    <submittedName>
        <fullName evidence="2">Uncharacterized protein</fullName>
    </submittedName>
</protein>
<dbReference type="RefSeq" id="WP_108850025.1">
    <property type="nucleotide sequence ID" value="NZ_AP019697.1"/>
</dbReference>
<name>A0A8D4ZZR1_9FIRM</name>
<dbReference type="AlphaFoldDB" id="A0A8D4ZZR1"/>
<evidence type="ECO:0000256" key="1">
    <source>
        <dbReference type="SAM" id="MobiDB-lite"/>
    </source>
</evidence>
<dbReference type="EMBL" id="AP019697">
    <property type="protein sequence ID" value="BBK24368.1"/>
    <property type="molecule type" value="Genomic_DNA"/>
</dbReference>
<feature type="region of interest" description="Disordered" evidence="1">
    <location>
        <begin position="72"/>
        <end position="95"/>
    </location>
</feature>